<keyword evidence="3" id="KW-1185">Reference proteome</keyword>
<gene>
    <name evidence="2" type="ORF">BG011_003416</name>
</gene>
<feature type="compositionally biased region" description="Basic and acidic residues" evidence="1">
    <location>
        <begin position="49"/>
        <end position="59"/>
    </location>
</feature>
<proteinExistence type="predicted"/>
<comment type="caution">
    <text evidence="2">The sequence shown here is derived from an EMBL/GenBank/DDBJ whole genome shotgun (WGS) entry which is preliminary data.</text>
</comment>
<evidence type="ECO:0000256" key="1">
    <source>
        <dbReference type="SAM" id="MobiDB-lite"/>
    </source>
</evidence>
<dbReference type="EMBL" id="JAAAJA010000227">
    <property type="protein sequence ID" value="KAG0258225.1"/>
    <property type="molecule type" value="Genomic_DNA"/>
</dbReference>
<sequence>MGSGDTQQHDGCDAEAGHCVIHMSKLDNGESGQEGQHDLANNCLSKTSSQDERQQDSSRQEPPSVIGVGNSNDSTLTDQGHKGDAQEMAIALETSSHECSMLSRIHVLVLSSFLDISLLETPYLVHGTASTH</sequence>
<reference evidence="2" key="1">
    <citation type="journal article" date="2020" name="Fungal Divers.">
        <title>Resolving the Mortierellaceae phylogeny through synthesis of multi-gene phylogenetics and phylogenomics.</title>
        <authorList>
            <person name="Vandepol N."/>
            <person name="Liber J."/>
            <person name="Desiro A."/>
            <person name="Na H."/>
            <person name="Kennedy M."/>
            <person name="Barry K."/>
            <person name="Grigoriev I.V."/>
            <person name="Miller A.N."/>
            <person name="O'Donnell K."/>
            <person name="Stajich J.E."/>
            <person name="Bonito G."/>
        </authorList>
    </citation>
    <scope>NUCLEOTIDE SEQUENCE</scope>
    <source>
        <strain evidence="2">KOD948</strain>
    </source>
</reference>
<accession>A0A9P6Q515</accession>
<feature type="region of interest" description="Disordered" evidence="1">
    <location>
        <begin position="25"/>
        <end position="89"/>
    </location>
</feature>
<organism evidence="2 3">
    <name type="scientific">Mortierella polycephala</name>
    <dbReference type="NCBI Taxonomy" id="41804"/>
    <lineage>
        <taxon>Eukaryota</taxon>
        <taxon>Fungi</taxon>
        <taxon>Fungi incertae sedis</taxon>
        <taxon>Mucoromycota</taxon>
        <taxon>Mortierellomycotina</taxon>
        <taxon>Mortierellomycetes</taxon>
        <taxon>Mortierellales</taxon>
        <taxon>Mortierellaceae</taxon>
        <taxon>Mortierella</taxon>
    </lineage>
</organism>
<protein>
    <submittedName>
        <fullName evidence="2">Uncharacterized protein</fullName>
    </submittedName>
</protein>
<name>A0A9P6Q515_9FUNG</name>
<dbReference type="AlphaFoldDB" id="A0A9P6Q515"/>
<feature type="compositionally biased region" description="Polar residues" evidence="1">
    <location>
        <begin position="69"/>
        <end position="78"/>
    </location>
</feature>
<dbReference type="Proteomes" id="UP000726737">
    <property type="component" value="Unassembled WGS sequence"/>
</dbReference>
<evidence type="ECO:0000313" key="2">
    <source>
        <dbReference type="EMBL" id="KAG0258225.1"/>
    </source>
</evidence>
<evidence type="ECO:0000313" key="3">
    <source>
        <dbReference type="Proteomes" id="UP000726737"/>
    </source>
</evidence>